<gene>
    <name evidence="2" type="ORF">SAMN06295920_101723</name>
</gene>
<dbReference type="OrthoDB" id="9812802at2"/>
<evidence type="ECO:0000313" key="2">
    <source>
        <dbReference type="EMBL" id="SKB31401.1"/>
    </source>
</evidence>
<feature type="transmembrane region" description="Helical" evidence="1">
    <location>
        <begin position="12"/>
        <end position="32"/>
    </location>
</feature>
<keyword evidence="1" id="KW-1133">Transmembrane helix</keyword>
<accession>A0A1T5A8R8</accession>
<name>A0A1T5A8R8_9SPHN</name>
<protein>
    <submittedName>
        <fullName evidence="2">Uncharacterized protein</fullName>
    </submittedName>
</protein>
<organism evidence="2 3">
    <name type="scientific">Rhizorhabdus histidinilytica</name>
    <dbReference type="NCBI Taxonomy" id="439228"/>
    <lineage>
        <taxon>Bacteria</taxon>
        <taxon>Pseudomonadati</taxon>
        <taxon>Pseudomonadota</taxon>
        <taxon>Alphaproteobacteria</taxon>
        <taxon>Sphingomonadales</taxon>
        <taxon>Sphingomonadaceae</taxon>
        <taxon>Rhizorhabdus</taxon>
    </lineage>
</organism>
<dbReference type="STRING" id="439228.SAMN06295920_101723"/>
<dbReference type="RefSeq" id="WP_079646638.1">
    <property type="nucleotide sequence ID" value="NZ_FUYM01000001.1"/>
</dbReference>
<dbReference type="EMBL" id="FUYM01000001">
    <property type="protein sequence ID" value="SKB31401.1"/>
    <property type="molecule type" value="Genomic_DNA"/>
</dbReference>
<keyword evidence="1" id="KW-0812">Transmembrane</keyword>
<reference evidence="3" key="1">
    <citation type="submission" date="2017-02" db="EMBL/GenBank/DDBJ databases">
        <authorList>
            <person name="Varghese N."/>
            <person name="Submissions S."/>
        </authorList>
    </citation>
    <scope>NUCLEOTIDE SEQUENCE [LARGE SCALE GENOMIC DNA]</scope>
    <source>
        <strain evidence="3">UM2</strain>
    </source>
</reference>
<proteinExistence type="predicted"/>
<keyword evidence="3" id="KW-1185">Reference proteome</keyword>
<feature type="transmembrane region" description="Helical" evidence="1">
    <location>
        <begin position="38"/>
        <end position="58"/>
    </location>
</feature>
<evidence type="ECO:0000256" key="1">
    <source>
        <dbReference type="SAM" id="Phobius"/>
    </source>
</evidence>
<dbReference type="Proteomes" id="UP000189818">
    <property type="component" value="Unassembled WGS sequence"/>
</dbReference>
<evidence type="ECO:0000313" key="3">
    <source>
        <dbReference type="Proteomes" id="UP000189818"/>
    </source>
</evidence>
<dbReference type="AlphaFoldDB" id="A0A1T5A8R8"/>
<sequence length="71" mass="7651">MSTQAWIRQGHRWLGIVLTLTILANFVAMGFGQPPAPIVYAPLVPLALLLASGLYMFVQPYLGRKDAGPAA</sequence>
<keyword evidence="1" id="KW-0472">Membrane</keyword>